<feature type="transmembrane region" description="Helical" evidence="8">
    <location>
        <begin position="509"/>
        <end position="530"/>
    </location>
</feature>
<comment type="similarity">
    <text evidence="2">Belongs to the MscS (TC 1.A.23) family.</text>
</comment>
<dbReference type="PANTHER" id="PTHR30460">
    <property type="entry name" value="MODERATE CONDUCTANCE MECHANOSENSITIVE CHANNEL YBIO"/>
    <property type="match status" value="1"/>
</dbReference>
<evidence type="ECO:0000256" key="6">
    <source>
        <dbReference type="ARBA" id="ARBA00023136"/>
    </source>
</evidence>
<feature type="transmembrane region" description="Helical" evidence="8">
    <location>
        <begin position="618"/>
        <end position="638"/>
    </location>
</feature>
<feature type="domain" description="Mechanosensitive ion channel MscS" evidence="9">
    <location>
        <begin position="643"/>
        <end position="707"/>
    </location>
</feature>
<feature type="domain" description="Mechanosensitive ion channel transmembrane helices 2/3" evidence="10">
    <location>
        <begin position="600"/>
        <end position="641"/>
    </location>
</feature>
<feature type="domain" description="Moderate conductance mechanosensitive channel YbiO-like transmembrane helix 1" evidence="11">
    <location>
        <begin position="462"/>
        <end position="537"/>
    </location>
</feature>
<dbReference type="OrthoDB" id="9814206at2"/>
<dbReference type="Gene3D" id="3.30.70.100">
    <property type="match status" value="1"/>
</dbReference>
<sequence>MHVEGNDQPAMQVGRLLRGVLPALLMWLLLPAWPALAGPAASSRGTSDATAPGSATATPITAAQAQQVLDVLNDPQKRAAFSRTLTAMARGLPAATVAAPAAPAKALPSKVTLAPDSLGSELLSEVGSAQLLVLTQARAFGRMFGDTVLVTRWLSHELRDPASRLVLYDAAWRAALVFVGSLIVERLLALLLRRPLRALSRDARVTQEEDLAGRGIAAPAPTGVPHPPASMPGDPADVAREEAEQQDAAEHRQRDARHRWRTLRTLKRLPFALLRLLIKLVPVGTVLAIGNIAGTGWAQQPVSQLVIVTITNLYGFGRLLYLLLDMLVAPDAPGVRLLSVTDSTAVLLCRWWTWLIAVPVVAVAVTDIGGLIALPQRAAQSIIRAIVLIEHILLAGLIWRTRVRVGNALQPPRRLRETATGAVLARLAHRWWIPAMFFDFALWLVWAAQVQNGYQRIWRLFVMTVVIIVVCRFVALTLLGLLDRLFRVSPELEQHYPGLEMRANRWYPLLRRVVNAIMLAAGAVLLLQSWGLPALSWFTQGRLGTRMVSALLSVLVALILGVVAWEGVNAALDRQIASFGRSAQTARAVRLQTLLPILRTVLLITLGAIVLLTILSEIGINVAPLLAGAGILGVAIGFGSQKLVQDFITGIFLLVENAMQVGDTVTAAGVTGTVEHLSIRTLRLRGGDGSVQIIPFSSVTTVSNQSRDFAVAAIALTIAVAEDTDRVCVILKEVGAGLRADPSYTDFALADFALNGVDSINEYSTAISGTMKCTVGGRWAIQREFYRRLRIALQEARVALPSRPLSIPDLHLAAGPTPPSTPTPETA</sequence>
<keyword evidence="6 8" id="KW-0472">Membrane</keyword>
<dbReference type="Pfam" id="PF00924">
    <property type="entry name" value="MS_channel_2nd"/>
    <property type="match status" value="1"/>
</dbReference>
<gene>
    <name evidence="12" type="ORF">FE263_12775</name>
</gene>
<dbReference type="Gene3D" id="1.10.287.1260">
    <property type="match status" value="1"/>
</dbReference>
<feature type="transmembrane region" description="Helical" evidence="8">
    <location>
        <begin position="269"/>
        <end position="293"/>
    </location>
</feature>
<feature type="transmembrane region" description="Helical" evidence="8">
    <location>
        <begin position="550"/>
        <end position="572"/>
    </location>
</feature>
<dbReference type="GO" id="GO:0005886">
    <property type="term" value="C:plasma membrane"/>
    <property type="evidence" value="ECO:0007669"/>
    <property type="project" value="UniProtKB-SubCell"/>
</dbReference>
<evidence type="ECO:0000256" key="4">
    <source>
        <dbReference type="ARBA" id="ARBA00022692"/>
    </source>
</evidence>
<dbReference type="AlphaFoldDB" id="A0A5R9J678"/>
<dbReference type="InterPro" id="IPR010920">
    <property type="entry name" value="LSM_dom_sf"/>
</dbReference>
<keyword evidence="13" id="KW-1185">Reference proteome</keyword>
<dbReference type="GO" id="GO:0008381">
    <property type="term" value="F:mechanosensitive monoatomic ion channel activity"/>
    <property type="evidence" value="ECO:0007669"/>
    <property type="project" value="InterPro"/>
</dbReference>
<comment type="subcellular location">
    <subcellularLocation>
        <location evidence="1">Cell membrane</location>
        <topology evidence="1">Multi-pass membrane protein</topology>
    </subcellularLocation>
</comment>
<dbReference type="Pfam" id="PF21088">
    <property type="entry name" value="MS_channel_1st"/>
    <property type="match status" value="1"/>
</dbReference>
<feature type="compositionally biased region" description="Basic and acidic residues" evidence="7">
    <location>
        <begin position="237"/>
        <end position="253"/>
    </location>
</feature>
<dbReference type="SUPFAM" id="SSF50182">
    <property type="entry name" value="Sm-like ribonucleoproteins"/>
    <property type="match status" value="1"/>
</dbReference>
<keyword evidence="4 8" id="KW-0812">Transmembrane</keyword>
<dbReference type="Pfam" id="PF25392">
    <property type="entry name" value="MS_channel_TM1"/>
    <property type="match status" value="1"/>
</dbReference>
<dbReference type="InterPro" id="IPR006685">
    <property type="entry name" value="MscS_channel_2nd"/>
</dbReference>
<feature type="transmembrane region" description="Helical" evidence="8">
    <location>
        <begin position="431"/>
        <end position="448"/>
    </location>
</feature>
<evidence type="ECO:0000313" key="12">
    <source>
        <dbReference type="EMBL" id="TLU72007.1"/>
    </source>
</evidence>
<protein>
    <submittedName>
        <fullName evidence="12">Mechanosensitive ion channel</fullName>
    </submittedName>
</protein>
<dbReference type="InterPro" id="IPR049142">
    <property type="entry name" value="MS_channel_1st"/>
</dbReference>
<feature type="transmembrane region" description="Helical" evidence="8">
    <location>
        <begin position="345"/>
        <end position="366"/>
    </location>
</feature>
<evidence type="ECO:0000259" key="10">
    <source>
        <dbReference type="Pfam" id="PF21088"/>
    </source>
</evidence>
<evidence type="ECO:0000256" key="1">
    <source>
        <dbReference type="ARBA" id="ARBA00004651"/>
    </source>
</evidence>
<organism evidence="12 13">
    <name type="scientific">Lichenicoccus roseus</name>
    <dbReference type="NCBI Taxonomy" id="2683649"/>
    <lineage>
        <taxon>Bacteria</taxon>
        <taxon>Pseudomonadati</taxon>
        <taxon>Pseudomonadota</taxon>
        <taxon>Alphaproteobacteria</taxon>
        <taxon>Acetobacterales</taxon>
        <taxon>Acetobacteraceae</taxon>
        <taxon>Lichenicoccus</taxon>
    </lineage>
</organism>
<keyword evidence="5 8" id="KW-1133">Transmembrane helix</keyword>
<evidence type="ECO:0000256" key="8">
    <source>
        <dbReference type="SAM" id="Phobius"/>
    </source>
</evidence>
<dbReference type="InterPro" id="IPR011014">
    <property type="entry name" value="MscS_channel_TM-2"/>
</dbReference>
<dbReference type="SUPFAM" id="SSF82861">
    <property type="entry name" value="Mechanosensitive channel protein MscS (YggB), transmembrane region"/>
    <property type="match status" value="1"/>
</dbReference>
<evidence type="ECO:0000313" key="13">
    <source>
        <dbReference type="Proteomes" id="UP000305654"/>
    </source>
</evidence>
<evidence type="ECO:0000256" key="3">
    <source>
        <dbReference type="ARBA" id="ARBA00022475"/>
    </source>
</evidence>
<evidence type="ECO:0000256" key="7">
    <source>
        <dbReference type="SAM" id="MobiDB-lite"/>
    </source>
</evidence>
<keyword evidence="3" id="KW-1003">Cell membrane</keyword>
<feature type="transmembrane region" description="Helical" evidence="8">
    <location>
        <begin position="170"/>
        <end position="192"/>
    </location>
</feature>
<dbReference type="EMBL" id="VCDI01000004">
    <property type="protein sequence ID" value="TLU72007.1"/>
    <property type="molecule type" value="Genomic_DNA"/>
</dbReference>
<dbReference type="Proteomes" id="UP000305654">
    <property type="component" value="Unassembled WGS sequence"/>
</dbReference>
<dbReference type="InterPro" id="IPR023408">
    <property type="entry name" value="MscS_beta-dom_sf"/>
</dbReference>
<dbReference type="InterPro" id="IPR057485">
    <property type="entry name" value="YbiO-like_TM1"/>
</dbReference>
<dbReference type="PANTHER" id="PTHR30460:SF0">
    <property type="entry name" value="MODERATE CONDUCTANCE MECHANOSENSITIVE CHANNEL YBIO"/>
    <property type="match status" value="1"/>
</dbReference>
<evidence type="ECO:0000259" key="11">
    <source>
        <dbReference type="Pfam" id="PF25392"/>
    </source>
</evidence>
<dbReference type="InterPro" id="IPR045276">
    <property type="entry name" value="YbiO_bact"/>
</dbReference>
<accession>A0A5R9J678</accession>
<feature type="transmembrane region" description="Helical" evidence="8">
    <location>
        <begin position="460"/>
        <end position="482"/>
    </location>
</feature>
<dbReference type="Gene3D" id="2.30.30.60">
    <property type="match status" value="1"/>
</dbReference>
<reference evidence="12 13" key="1">
    <citation type="submission" date="2019-05" db="EMBL/GenBank/DDBJ databases">
        <authorList>
            <person name="Pankratov T."/>
            <person name="Grouzdev D."/>
        </authorList>
    </citation>
    <scope>NUCLEOTIDE SEQUENCE [LARGE SCALE GENOMIC DNA]</scope>
    <source>
        <strain evidence="12 13">KEBCLARHB70R</strain>
    </source>
</reference>
<name>A0A5R9J678_9PROT</name>
<proteinExistence type="inferred from homology"/>
<evidence type="ECO:0000256" key="5">
    <source>
        <dbReference type="ARBA" id="ARBA00022989"/>
    </source>
</evidence>
<feature type="transmembrane region" description="Helical" evidence="8">
    <location>
        <begin position="593"/>
        <end position="612"/>
    </location>
</feature>
<evidence type="ECO:0000259" key="9">
    <source>
        <dbReference type="Pfam" id="PF00924"/>
    </source>
</evidence>
<evidence type="ECO:0000256" key="2">
    <source>
        <dbReference type="ARBA" id="ARBA00008017"/>
    </source>
</evidence>
<feature type="region of interest" description="Disordered" evidence="7">
    <location>
        <begin position="210"/>
        <end position="256"/>
    </location>
</feature>
<comment type="caution">
    <text evidence="12">The sequence shown here is derived from an EMBL/GenBank/DDBJ whole genome shotgun (WGS) entry which is preliminary data.</text>
</comment>